<dbReference type="STRING" id="10228.B3RM52"/>
<feature type="compositionally biased region" description="Basic and acidic residues" evidence="5">
    <location>
        <begin position="423"/>
        <end position="432"/>
    </location>
</feature>
<evidence type="ECO:0000313" key="7">
    <source>
        <dbReference type="Proteomes" id="UP000009022"/>
    </source>
</evidence>
<dbReference type="CTD" id="6749321"/>
<organism evidence="6 7">
    <name type="scientific">Trichoplax adhaerens</name>
    <name type="common">Trichoplax reptans</name>
    <dbReference type="NCBI Taxonomy" id="10228"/>
    <lineage>
        <taxon>Eukaryota</taxon>
        <taxon>Metazoa</taxon>
        <taxon>Placozoa</taxon>
        <taxon>Uniplacotomia</taxon>
        <taxon>Trichoplacea</taxon>
        <taxon>Trichoplacidae</taxon>
        <taxon>Trichoplax</taxon>
    </lineage>
</organism>
<dbReference type="PhylomeDB" id="B3RM52"/>
<dbReference type="InterPro" id="IPR010301">
    <property type="entry name" value="RRP1"/>
</dbReference>
<dbReference type="PANTHER" id="PTHR13026">
    <property type="entry name" value="NNP-1 PROTEIN NOVEL NUCLEAR PROTEIN 1 NOP52"/>
    <property type="match status" value="1"/>
</dbReference>
<protein>
    <submittedName>
        <fullName evidence="6">Uncharacterized protein</fullName>
    </submittedName>
</protein>
<dbReference type="Proteomes" id="UP000009022">
    <property type="component" value="Unassembled WGS sequence"/>
</dbReference>
<feature type="compositionally biased region" description="Basic residues" evidence="5">
    <location>
        <begin position="413"/>
        <end position="422"/>
    </location>
</feature>
<evidence type="ECO:0000313" key="6">
    <source>
        <dbReference type="EMBL" id="EDV28904.1"/>
    </source>
</evidence>
<keyword evidence="4" id="KW-0539">Nucleus</keyword>
<dbReference type="eggNOG" id="KOG3911">
    <property type="taxonomic scope" value="Eukaryota"/>
</dbReference>
<dbReference type="GeneID" id="6749321"/>
<keyword evidence="3" id="KW-0698">rRNA processing</keyword>
<reference evidence="6 7" key="1">
    <citation type="journal article" date="2008" name="Nature">
        <title>The Trichoplax genome and the nature of placozoans.</title>
        <authorList>
            <person name="Srivastava M."/>
            <person name="Begovic E."/>
            <person name="Chapman J."/>
            <person name="Putnam N.H."/>
            <person name="Hellsten U."/>
            <person name="Kawashima T."/>
            <person name="Kuo A."/>
            <person name="Mitros T."/>
            <person name="Salamov A."/>
            <person name="Carpenter M.L."/>
            <person name="Signorovitch A.Y."/>
            <person name="Moreno M.A."/>
            <person name="Kamm K."/>
            <person name="Grimwood J."/>
            <person name="Schmutz J."/>
            <person name="Shapiro H."/>
            <person name="Grigoriev I.V."/>
            <person name="Buss L.W."/>
            <person name="Schierwater B."/>
            <person name="Dellaporta S.L."/>
            <person name="Rokhsar D.S."/>
        </authorList>
    </citation>
    <scope>NUCLEOTIDE SEQUENCE [LARGE SCALE GENOMIC DNA]</scope>
    <source>
        <strain evidence="6 7">Grell-BS-1999</strain>
    </source>
</reference>
<sequence>MASKEIILFAKRLASNEKKIRDRSVRRLRLWLQKRSKEIDFDEIEILKLWRGLFYCMWMSDKPLIQEELADMLASLLFCFEDVKKWSLFLSSFYNTMCREWIGIDRLRMDKFYMLMKKMMKQSLVGLLTKDWDDSWVKALITVLSDGPIHPTEFKVLDGIRLYITEIFLDELLSLDLSKISCDQVVDLLKPFVTLSAEACNHSILNTIDENIYQRLLEEDIKSKLSNYQDLYSTLEKILFESGSKKEVKPRNRKILYNGSKRFREAKAASIAHDNPSNATEQILEESSSEDIKTENNLNFSKEIIEPTQVNETDDTAGNVSNTKRKKKEEAPTTGAKKKKVKKTEVKMTKRPRKVKTDSNPLIAKAKSLIKFKPKKSPAGTALKLSSGKKKELEKKGNAQKKKSRTPSPSSGKKVRIMLKKNKTQEFHKDEPAINVSPFRTFNMQTRSKAENFF</sequence>
<comment type="similarity">
    <text evidence="2">Belongs to the RRP1 family.</text>
</comment>
<dbReference type="RefSeq" id="XP_002108106.1">
    <property type="nucleotide sequence ID" value="XM_002108070.1"/>
</dbReference>
<dbReference type="KEGG" id="tad:TRIADDRAFT_52238"/>
<dbReference type="GO" id="GO:0006364">
    <property type="term" value="P:rRNA processing"/>
    <property type="evidence" value="ECO:0007669"/>
    <property type="project" value="UniProtKB-KW"/>
</dbReference>
<dbReference type="AlphaFoldDB" id="B3RM52"/>
<dbReference type="GO" id="GO:0005634">
    <property type="term" value="C:nucleus"/>
    <property type="evidence" value="ECO:0000318"/>
    <property type="project" value="GO_Central"/>
</dbReference>
<evidence type="ECO:0000256" key="3">
    <source>
        <dbReference type="ARBA" id="ARBA00022552"/>
    </source>
</evidence>
<evidence type="ECO:0000256" key="4">
    <source>
        <dbReference type="ARBA" id="ARBA00023242"/>
    </source>
</evidence>
<name>B3RM52_TRIAD</name>
<feature type="compositionally biased region" description="Polar residues" evidence="5">
    <location>
        <begin position="308"/>
        <end position="322"/>
    </location>
</feature>
<dbReference type="OrthoDB" id="2019504at2759"/>
<gene>
    <name evidence="6" type="ORF">TRIADDRAFT_52238</name>
</gene>
<keyword evidence="7" id="KW-1185">Reference proteome</keyword>
<evidence type="ECO:0000256" key="1">
    <source>
        <dbReference type="ARBA" id="ARBA00004123"/>
    </source>
</evidence>
<dbReference type="PANTHER" id="PTHR13026:SF0">
    <property type="entry name" value="RIBOSOMAL RNA PROCESSING 1B"/>
    <property type="match status" value="1"/>
</dbReference>
<dbReference type="OMA" id="REWVHID"/>
<comment type="subcellular location">
    <subcellularLocation>
        <location evidence="1">Nucleus</location>
    </subcellularLocation>
</comment>
<accession>B3RM52</accession>
<dbReference type="FunCoup" id="B3RM52">
    <property type="interactions" value="1445"/>
</dbReference>
<dbReference type="InParanoid" id="B3RM52"/>
<evidence type="ECO:0000256" key="5">
    <source>
        <dbReference type="SAM" id="MobiDB-lite"/>
    </source>
</evidence>
<dbReference type="GO" id="GO:0030688">
    <property type="term" value="C:preribosome, small subunit precursor"/>
    <property type="evidence" value="ECO:0007669"/>
    <property type="project" value="InterPro"/>
</dbReference>
<evidence type="ECO:0000256" key="2">
    <source>
        <dbReference type="ARBA" id="ARBA00006374"/>
    </source>
</evidence>
<dbReference type="EMBL" id="DS985241">
    <property type="protein sequence ID" value="EDV28904.1"/>
    <property type="molecule type" value="Genomic_DNA"/>
</dbReference>
<dbReference type="HOGENOM" id="CLU_603174_0_0_1"/>
<proteinExistence type="inferred from homology"/>
<dbReference type="Pfam" id="PF05997">
    <property type="entry name" value="Nop52"/>
    <property type="match status" value="1"/>
</dbReference>
<feature type="region of interest" description="Disordered" evidence="5">
    <location>
        <begin position="306"/>
        <end position="432"/>
    </location>
</feature>